<evidence type="ECO:0000313" key="2">
    <source>
        <dbReference type="EMBL" id="KAK9511802.1"/>
    </source>
</evidence>
<keyword evidence="3" id="KW-1185">Reference proteome</keyword>
<evidence type="ECO:0000313" key="3">
    <source>
        <dbReference type="Proteomes" id="UP001461498"/>
    </source>
</evidence>
<name>A0AAW1DNC3_9HEMI</name>
<evidence type="ECO:0000256" key="1">
    <source>
        <dbReference type="SAM" id="MobiDB-lite"/>
    </source>
</evidence>
<gene>
    <name evidence="2" type="ORF">O3M35_000394</name>
</gene>
<dbReference type="Proteomes" id="UP001461498">
    <property type="component" value="Unassembled WGS sequence"/>
</dbReference>
<protein>
    <submittedName>
        <fullName evidence="2">Uncharacterized protein</fullName>
    </submittedName>
</protein>
<organism evidence="2 3">
    <name type="scientific">Rhynocoris fuscipes</name>
    <dbReference type="NCBI Taxonomy" id="488301"/>
    <lineage>
        <taxon>Eukaryota</taxon>
        <taxon>Metazoa</taxon>
        <taxon>Ecdysozoa</taxon>
        <taxon>Arthropoda</taxon>
        <taxon>Hexapoda</taxon>
        <taxon>Insecta</taxon>
        <taxon>Pterygota</taxon>
        <taxon>Neoptera</taxon>
        <taxon>Paraneoptera</taxon>
        <taxon>Hemiptera</taxon>
        <taxon>Heteroptera</taxon>
        <taxon>Panheteroptera</taxon>
        <taxon>Cimicomorpha</taxon>
        <taxon>Reduviidae</taxon>
        <taxon>Harpactorinae</taxon>
        <taxon>Harpactorini</taxon>
        <taxon>Rhynocoris</taxon>
    </lineage>
</organism>
<reference evidence="2 3" key="1">
    <citation type="submission" date="2022-12" db="EMBL/GenBank/DDBJ databases">
        <title>Chromosome-level genome assembly of true bugs.</title>
        <authorList>
            <person name="Ma L."/>
            <person name="Li H."/>
        </authorList>
    </citation>
    <scope>NUCLEOTIDE SEQUENCE [LARGE SCALE GENOMIC DNA]</scope>
    <source>
        <strain evidence="2">Lab_2022b</strain>
    </source>
</reference>
<feature type="compositionally biased region" description="Low complexity" evidence="1">
    <location>
        <begin position="19"/>
        <end position="49"/>
    </location>
</feature>
<proteinExistence type="predicted"/>
<dbReference type="AlphaFoldDB" id="A0AAW1DNC3"/>
<dbReference type="EMBL" id="JAPXFL010000001">
    <property type="protein sequence ID" value="KAK9511802.1"/>
    <property type="molecule type" value="Genomic_DNA"/>
</dbReference>
<sequence>MFVDKLSRCKLCELEQCLPSPTAASAPPSISATSLHQSTGTGISPGSPSLLHYQPPPISSYIPSLRDFMITTYYLRGSFYFIYLNLKF</sequence>
<feature type="region of interest" description="Disordered" evidence="1">
    <location>
        <begin position="19"/>
        <end position="51"/>
    </location>
</feature>
<accession>A0AAW1DNC3</accession>
<comment type="caution">
    <text evidence="2">The sequence shown here is derived from an EMBL/GenBank/DDBJ whole genome shotgun (WGS) entry which is preliminary data.</text>
</comment>